<keyword evidence="2" id="KW-0378">Hydrolase</keyword>
<dbReference type="InterPro" id="IPR036962">
    <property type="entry name" value="Glyco_hydro_3_N_sf"/>
</dbReference>
<dbReference type="GO" id="GO:0004553">
    <property type="term" value="F:hydrolase activity, hydrolyzing O-glycosyl compounds"/>
    <property type="evidence" value="ECO:0007669"/>
    <property type="project" value="InterPro"/>
</dbReference>
<evidence type="ECO:0000313" key="4">
    <source>
        <dbReference type="Proteomes" id="UP000016057"/>
    </source>
</evidence>
<dbReference type="EMBL" id="AMYT01000022">
    <property type="protein sequence ID" value="EKU26887.1"/>
    <property type="molecule type" value="Genomic_DNA"/>
</dbReference>
<dbReference type="InterPro" id="IPR017853">
    <property type="entry name" value="GH"/>
</dbReference>
<dbReference type="STRING" id="1234409.C683_1162"/>
<organism evidence="3 4">
    <name type="scientific">Catellicoccus marimammalium M35/04/3</name>
    <dbReference type="NCBI Taxonomy" id="1234409"/>
    <lineage>
        <taxon>Bacteria</taxon>
        <taxon>Bacillati</taxon>
        <taxon>Bacillota</taxon>
        <taxon>Bacilli</taxon>
        <taxon>Lactobacillales</taxon>
        <taxon>Enterococcaceae</taxon>
        <taxon>Catellicoccus</taxon>
    </lineage>
</organism>
<dbReference type="eggNOG" id="COG1472">
    <property type="taxonomic scope" value="Bacteria"/>
</dbReference>
<proteinExistence type="inferred from homology"/>
<dbReference type="GO" id="GO:0009254">
    <property type="term" value="P:peptidoglycan turnover"/>
    <property type="evidence" value="ECO:0007669"/>
    <property type="project" value="TreeGrafter"/>
</dbReference>
<accession>K8Z9Z7</accession>
<dbReference type="PANTHER" id="PTHR30480">
    <property type="entry name" value="BETA-HEXOSAMINIDASE-RELATED"/>
    <property type="match status" value="1"/>
</dbReference>
<dbReference type="Gene3D" id="3.20.20.300">
    <property type="entry name" value="Glycoside hydrolase, family 3, N-terminal domain"/>
    <property type="match status" value="2"/>
</dbReference>
<evidence type="ECO:0000256" key="1">
    <source>
        <dbReference type="ARBA" id="ARBA00005336"/>
    </source>
</evidence>
<comment type="similarity">
    <text evidence="1">Belongs to the glycosyl hydrolase 3 family.</text>
</comment>
<keyword evidence="4" id="KW-1185">Reference proteome</keyword>
<gene>
    <name evidence="3" type="ORF">C683_1162</name>
</gene>
<dbReference type="Proteomes" id="UP000016057">
    <property type="component" value="Unassembled WGS sequence"/>
</dbReference>
<name>K8Z9Z7_9ENTE</name>
<reference evidence="3 4" key="1">
    <citation type="journal article" date="2013" name="Genome Announc.">
        <title>Draft Genome Sequence of Catellicoccus marimammalium, a Novel Species Commonly Found in Gull Feces.</title>
        <authorList>
            <person name="Weigand M.R."/>
            <person name="Ryu H."/>
            <person name="Bozcek L."/>
            <person name="Konstantinidis K.T."/>
            <person name="Santo Domingo J.W."/>
        </authorList>
    </citation>
    <scope>NUCLEOTIDE SEQUENCE [LARGE SCALE GENOMIC DNA]</scope>
    <source>
        <strain evidence="3 4">M35/04/3</strain>
    </source>
</reference>
<evidence type="ECO:0000313" key="3">
    <source>
        <dbReference type="EMBL" id="EKU26887.1"/>
    </source>
</evidence>
<protein>
    <submittedName>
        <fullName evidence="3">Beta-glucosidase-related glycosidase</fullName>
    </submittedName>
</protein>
<dbReference type="PANTHER" id="PTHR30480:SF13">
    <property type="entry name" value="BETA-HEXOSAMINIDASE"/>
    <property type="match status" value="1"/>
</dbReference>
<dbReference type="InterPro" id="IPR050226">
    <property type="entry name" value="NagZ_Beta-hexosaminidase"/>
</dbReference>
<dbReference type="AlphaFoldDB" id="K8Z9Z7"/>
<sequence length="482" mass="54207">MKVRLNESPFYLDDEGIQWVKNKIHSLTLEEKLAQLIFYQPQEEEISALDKEITSFGVGGLYLQKDSKAHLYEKCRFLQTHYAVPAFITSKLVTGTKEAIEEGTFIGSPLKISATGKEENAYTLGWVSALEWGAIGGNIIQGPNFSTKEGKEETRYWTKNRGEFLSSFAQGVTENDVIAMGYGLFDEKISLGDWRKQNGAYARRWIKEGGSVLLLDATPFSDYIQMYSEEEKEQQRASYYSTYITEQLLRKQLQFSGVIVANVRPAESADYALAIGSGCDMVYTEEPIETVIAALKEGLHFGVFTEHQLQQSLQRILGVKAMLGLCDNIPFLEVCNKKQELAKVHQAKNQLYQGKISNEAIVLRNDHGGLRQTKGHKIALQPASPKEESLVQSIVQQWEDAQFYVLPLGETTDDFVITVRQDGTTKISDAQCILTCGNPEVPLQNEIEEIIIFDQEEETLLSLLEKIKQNTPFLGTIEEGNE</sequence>
<dbReference type="GO" id="GO:0005975">
    <property type="term" value="P:carbohydrate metabolic process"/>
    <property type="evidence" value="ECO:0007669"/>
    <property type="project" value="InterPro"/>
</dbReference>
<dbReference type="OrthoDB" id="9805821at2"/>
<keyword evidence="3" id="KW-0326">Glycosidase</keyword>
<evidence type="ECO:0000256" key="2">
    <source>
        <dbReference type="ARBA" id="ARBA00022801"/>
    </source>
</evidence>
<dbReference type="SUPFAM" id="SSF51445">
    <property type="entry name" value="(Trans)glycosidases"/>
    <property type="match status" value="1"/>
</dbReference>
<comment type="caution">
    <text evidence="3">The sequence shown here is derived from an EMBL/GenBank/DDBJ whole genome shotgun (WGS) entry which is preliminary data.</text>
</comment>
<dbReference type="RefSeq" id="WP_009491963.1">
    <property type="nucleotide sequence ID" value="NZ_AMYT01000022.1"/>
</dbReference>